<accession>A0A2G6PGN6</accession>
<evidence type="ECO:0000256" key="2">
    <source>
        <dbReference type="ARBA" id="ARBA00022679"/>
    </source>
</evidence>
<protein>
    <submittedName>
        <fullName evidence="6">1-acyl-sn-glycerol-3-phosphate acyltransferase</fullName>
    </submittedName>
</protein>
<keyword evidence="4" id="KW-0472">Membrane</keyword>
<feature type="transmembrane region" description="Helical" evidence="4">
    <location>
        <begin position="29"/>
        <end position="56"/>
    </location>
</feature>
<dbReference type="GO" id="GO:0003841">
    <property type="term" value="F:1-acylglycerol-3-phosphate O-acyltransferase activity"/>
    <property type="evidence" value="ECO:0007669"/>
    <property type="project" value="TreeGrafter"/>
</dbReference>
<keyword evidence="4" id="KW-1133">Transmembrane helix</keyword>
<dbReference type="SUPFAM" id="SSF69593">
    <property type="entry name" value="Glycerol-3-phosphate (1)-acyltransferase"/>
    <property type="match status" value="1"/>
</dbReference>
<dbReference type="PANTHER" id="PTHR10434">
    <property type="entry name" value="1-ACYL-SN-GLYCEROL-3-PHOSPHATE ACYLTRANSFERASE"/>
    <property type="match status" value="1"/>
</dbReference>
<dbReference type="Pfam" id="PF01553">
    <property type="entry name" value="Acyltransferase"/>
    <property type="match status" value="1"/>
</dbReference>
<evidence type="ECO:0000313" key="6">
    <source>
        <dbReference type="EMBL" id="PIE83726.1"/>
    </source>
</evidence>
<name>A0A2G6PGN6_9GAMM</name>
<evidence type="ECO:0000256" key="4">
    <source>
        <dbReference type="SAM" id="Phobius"/>
    </source>
</evidence>
<reference evidence="6 7" key="1">
    <citation type="submission" date="2017-10" db="EMBL/GenBank/DDBJ databases">
        <title>Novel microbial diversity and functional potential in the marine mammal oral microbiome.</title>
        <authorList>
            <person name="Dudek N.K."/>
            <person name="Sun C.L."/>
            <person name="Burstein D."/>
            <person name="Kantor R.S."/>
            <person name="Aliaga Goltsman D.S."/>
            <person name="Bik E.M."/>
            <person name="Thomas B.C."/>
            <person name="Banfield J.F."/>
            <person name="Relman D.A."/>
        </authorList>
    </citation>
    <scope>NUCLEOTIDE SEQUENCE [LARGE SCALE GENOMIC DNA]</scope>
    <source>
        <strain evidence="6">DOLJORAL78_50_517</strain>
    </source>
</reference>
<feature type="domain" description="Phospholipid/glycerol acyltransferase" evidence="5">
    <location>
        <begin position="93"/>
        <end position="207"/>
    </location>
</feature>
<dbReference type="EMBL" id="PDTV01000001">
    <property type="protein sequence ID" value="PIE83726.1"/>
    <property type="molecule type" value="Genomic_DNA"/>
</dbReference>
<dbReference type="CDD" id="cd07989">
    <property type="entry name" value="LPLAT_AGPAT-like"/>
    <property type="match status" value="1"/>
</dbReference>
<sequence>MDNTYTEPEPPPDSGAATRTFIPILLRSFLFSIGMVLSTAIISTAVLLCFPLPFAYRYKVSQLWSRFNLWWLSVTCRINYQVHGAEHIPDHPVVIMSKHQSTWETLFFQQYLPPVAWVIKRELLWIPLFGWALYLLRPIAINRQASISSVKQVIRRGGAHLKQGQWVVIFPEGTRTAPHTRQRYGIGGAALASQNGYPVLPVALNAGEYWPRKSFIKYPGTIKVVFGASIETKDRSPQAITRQVEHWIEDTMAQIGCAVANDQNNQ</sequence>
<comment type="caution">
    <text evidence="6">The sequence shown here is derived from an EMBL/GenBank/DDBJ whole genome shotgun (WGS) entry which is preliminary data.</text>
</comment>
<dbReference type="PANTHER" id="PTHR10434:SF40">
    <property type="entry name" value="1-ACYL-SN-GLYCEROL-3-PHOSPHATE ACYLTRANSFERASE"/>
    <property type="match status" value="1"/>
</dbReference>
<evidence type="ECO:0000256" key="3">
    <source>
        <dbReference type="ARBA" id="ARBA00023315"/>
    </source>
</evidence>
<dbReference type="Proteomes" id="UP000229278">
    <property type="component" value="Unassembled WGS sequence"/>
</dbReference>
<proteinExistence type="predicted"/>
<dbReference type="SMART" id="SM00563">
    <property type="entry name" value="PlsC"/>
    <property type="match status" value="1"/>
</dbReference>
<evidence type="ECO:0000259" key="5">
    <source>
        <dbReference type="SMART" id="SM00563"/>
    </source>
</evidence>
<comment type="pathway">
    <text evidence="1">Lipid metabolism.</text>
</comment>
<keyword evidence="4" id="KW-0812">Transmembrane</keyword>
<dbReference type="InterPro" id="IPR002123">
    <property type="entry name" value="Plipid/glycerol_acylTrfase"/>
</dbReference>
<evidence type="ECO:0000256" key="1">
    <source>
        <dbReference type="ARBA" id="ARBA00005189"/>
    </source>
</evidence>
<dbReference type="AlphaFoldDB" id="A0A2G6PGN6"/>
<gene>
    <name evidence="6" type="ORF">CSA09_00025</name>
</gene>
<organism evidence="6 7">
    <name type="scientific">Candidatus Contendibacter odensensis</name>
    <dbReference type="NCBI Taxonomy" id="1400860"/>
    <lineage>
        <taxon>Bacteria</taxon>
        <taxon>Pseudomonadati</taxon>
        <taxon>Pseudomonadota</taxon>
        <taxon>Gammaproteobacteria</taxon>
        <taxon>Candidatus Competibacteraceae</taxon>
        <taxon>Candidatus Contendibacter</taxon>
    </lineage>
</organism>
<keyword evidence="2 6" id="KW-0808">Transferase</keyword>
<dbReference type="GO" id="GO:0006654">
    <property type="term" value="P:phosphatidic acid biosynthetic process"/>
    <property type="evidence" value="ECO:0007669"/>
    <property type="project" value="TreeGrafter"/>
</dbReference>
<evidence type="ECO:0000313" key="7">
    <source>
        <dbReference type="Proteomes" id="UP000229278"/>
    </source>
</evidence>
<keyword evidence="3 6" id="KW-0012">Acyltransferase</keyword>